<feature type="region of interest" description="Disordered" evidence="1">
    <location>
        <begin position="90"/>
        <end position="111"/>
    </location>
</feature>
<reference evidence="3" key="1">
    <citation type="submission" date="2023-05" db="EMBL/GenBank/DDBJ databases">
        <title>Draft genome of Pseudofrankia sp. BMG5.37.</title>
        <authorList>
            <person name="Gtari M."/>
            <person name="Ghodhbane F."/>
            <person name="Sbissi I."/>
        </authorList>
    </citation>
    <scope>NUCLEOTIDE SEQUENCE [LARGE SCALE GENOMIC DNA]</scope>
    <source>
        <strain evidence="3">BMG 814</strain>
    </source>
</reference>
<comment type="caution">
    <text evidence="2">The sequence shown here is derived from an EMBL/GenBank/DDBJ whole genome shotgun (WGS) entry which is preliminary data.</text>
</comment>
<keyword evidence="3" id="KW-1185">Reference proteome</keyword>
<dbReference type="RefSeq" id="WP_305998859.1">
    <property type="nucleotide sequence ID" value="NZ_JASNFN010000004.1"/>
</dbReference>
<protein>
    <submittedName>
        <fullName evidence="2">Uncharacterized protein</fullName>
    </submittedName>
</protein>
<evidence type="ECO:0000313" key="2">
    <source>
        <dbReference type="EMBL" id="MDP5182157.1"/>
    </source>
</evidence>
<evidence type="ECO:0000256" key="1">
    <source>
        <dbReference type="SAM" id="MobiDB-lite"/>
    </source>
</evidence>
<gene>
    <name evidence="2" type="ORF">QOZ88_05870</name>
</gene>
<feature type="region of interest" description="Disordered" evidence="1">
    <location>
        <begin position="1"/>
        <end position="21"/>
    </location>
</feature>
<proteinExistence type="predicted"/>
<organism evidence="2 3">
    <name type="scientific">Blastococcus carthaginiensis</name>
    <dbReference type="NCBI Taxonomy" id="3050034"/>
    <lineage>
        <taxon>Bacteria</taxon>
        <taxon>Bacillati</taxon>
        <taxon>Actinomycetota</taxon>
        <taxon>Actinomycetes</taxon>
        <taxon>Geodermatophilales</taxon>
        <taxon>Geodermatophilaceae</taxon>
        <taxon>Blastococcus</taxon>
    </lineage>
</organism>
<evidence type="ECO:0000313" key="3">
    <source>
        <dbReference type="Proteomes" id="UP001233673"/>
    </source>
</evidence>
<feature type="compositionally biased region" description="Basic and acidic residues" evidence="1">
    <location>
        <begin position="1"/>
        <end position="16"/>
    </location>
</feature>
<accession>A0ABT9IA94</accession>
<dbReference type="Proteomes" id="UP001233673">
    <property type="component" value="Unassembled WGS sequence"/>
</dbReference>
<name>A0ABT9IA94_9ACTN</name>
<dbReference type="EMBL" id="JASNFN010000004">
    <property type="protein sequence ID" value="MDP5182157.1"/>
    <property type="molecule type" value="Genomic_DNA"/>
</dbReference>
<sequence length="231" mass="24685">MSQPDQRRGEGARGDGEPDVVCAAPTCRRAPSRGLLCAADADQLGQWLADFAADWRQLDATPTSATSGGGRGGGLASHRAPARLDVLVLTDPRSRPRDDADPDGNGARSLPEVLGSWASTVREDMGTPGTERYDVQADRAFLAAALSRWIVHRDYVDELFIDVRDVWAQLKAATGQSAGPRPVRACPTLAGQPAARCNGPVWLDKDAAWCGHCGTAWSGFQLVRLLREKAA</sequence>